<name>A0A4C1T760_EUMVA</name>
<accession>A0A4C1T760</accession>
<feature type="region of interest" description="Disordered" evidence="1">
    <location>
        <begin position="128"/>
        <end position="153"/>
    </location>
</feature>
<evidence type="ECO:0000256" key="1">
    <source>
        <dbReference type="SAM" id="MobiDB-lite"/>
    </source>
</evidence>
<feature type="region of interest" description="Disordered" evidence="1">
    <location>
        <begin position="1"/>
        <end position="84"/>
    </location>
</feature>
<evidence type="ECO:0000313" key="2">
    <source>
        <dbReference type="EMBL" id="GBP10035.1"/>
    </source>
</evidence>
<feature type="compositionally biased region" description="Basic and acidic residues" evidence="1">
    <location>
        <begin position="21"/>
        <end position="31"/>
    </location>
</feature>
<comment type="caution">
    <text evidence="2">The sequence shown here is derived from an EMBL/GenBank/DDBJ whole genome shotgun (WGS) entry which is preliminary data.</text>
</comment>
<dbReference type="EMBL" id="BGZK01000039">
    <property type="protein sequence ID" value="GBP10035.1"/>
    <property type="molecule type" value="Genomic_DNA"/>
</dbReference>
<protein>
    <submittedName>
        <fullName evidence="2">Uncharacterized protein</fullName>
    </submittedName>
</protein>
<dbReference type="Proteomes" id="UP000299102">
    <property type="component" value="Unassembled WGS sequence"/>
</dbReference>
<dbReference type="AlphaFoldDB" id="A0A4C1T760"/>
<proteinExistence type="predicted"/>
<feature type="compositionally biased region" description="Low complexity" evidence="1">
    <location>
        <begin position="39"/>
        <end position="51"/>
    </location>
</feature>
<feature type="compositionally biased region" description="Basic and acidic residues" evidence="1">
    <location>
        <begin position="1"/>
        <end position="13"/>
    </location>
</feature>
<organism evidence="2 3">
    <name type="scientific">Eumeta variegata</name>
    <name type="common">Bagworm moth</name>
    <name type="synonym">Eumeta japonica</name>
    <dbReference type="NCBI Taxonomy" id="151549"/>
    <lineage>
        <taxon>Eukaryota</taxon>
        <taxon>Metazoa</taxon>
        <taxon>Ecdysozoa</taxon>
        <taxon>Arthropoda</taxon>
        <taxon>Hexapoda</taxon>
        <taxon>Insecta</taxon>
        <taxon>Pterygota</taxon>
        <taxon>Neoptera</taxon>
        <taxon>Endopterygota</taxon>
        <taxon>Lepidoptera</taxon>
        <taxon>Glossata</taxon>
        <taxon>Ditrysia</taxon>
        <taxon>Tineoidea</taxon>
        <taxon>Psychidae</taxon>
        <taxon>Oiketicinae</taxon>
        <taxon>Eumeta</taxon>
    </lineage>
</organism>
<evidence type="ECO:0000313" key="3">
    <source>
        <dbReference type="Proteomes" id="UP000299102"/>
    </source>
</evidence>
<reference evidence="2 3" key="1">
    <citation type="journal article" date="2019" name="Commun. Biol.">
        <title>The bagworm genome reveals a unique fibroin gene that provides high tensile strength.</title>
        <authorList>
            <person name="Kono N."/>
            <person name="Nakamura H."/>
            <person name="Ohtoshi R."/>
            <person name="Tomita M."/>
            <person name="Numata K."/>
            <person name="Arakawa K."/>
        </authorList>
    </citation>
    <scope>NUCLEOTIDE SEQUENCE [LARGE SCALE GENOMIC DNA]</scope>
</reference>
<keyword evidence="3" id="KW-1185">Reference proteome</keyword>
<gene>
    <name evidence="2" type="ORF">EVAR_77480_1</name>
</gene>
<sequence length="153" mass="16529">MQSNADDRVRQTEIETTTTRGADRADERQSAEDCGEELNISINDSNTTSSSPQGGEGGDTMSRGCDSTEAENEDANSRARPDTAALPLRFAIKSKLKSSTSALTKKLLIFYIEEAQNFVCSFCCERDQPSYEAPVPRSPAACDPLARGLEASP</sequence>